<protein>
    <submittedName>
        <fullName evidence="1">Mannose-6-phosphate isomerase 1-like isoform X1</fullName>
    </submittedName>
</protein>
<dbReference type="Proteomes" id="UP001140949">
    <property type="component" value="Unassembled WGS sequence"/>
</dbReference>
<organism evidence="1 2">
    <name type="scientific">Iris pallida</name>
    <name type="common">Sweet iris</name>
    <dbReference type="NCBI Taxonomy" id="29817"/>
    <lineage>
        <taxon>Eukaryota</taxon>
        <taxon>Viridiplantae</taxon>
        <taxon>Streptophyta</taxon>
        <taxon>Embryophyta</taxon>
        <taxon>Tracheophyta</taxon>
        <taxon>Spermatophyta</taxon>
        <taxon>Magnoliopsida</taxon>
        <taxon>Liliopsida</taxon>
        <taxon>Asparagales</taxon>
        <taxon>Iridaceae</taxon>
        <taxon>Iridoideae</taxon>
        <taxon>Irideae</taxon>
        <taxon>Iris</taxon>
    </lineage>
</organism>
<evidence type="ECO:0000313" key="1">
    <source>
        <dbReference type="EMBL" id="KAJ6820711.1"/>
    </source>
</evidence>
<dbReference type="EMBL" id="JANAVB010025254">
    <property type="protein sequence ID" value="KAJ6820711.1"/>
    <property type="molecule type" value="Genomic_DNA"/>
</dbReference>
<proteinExistence type="predicted"/>
<reference evidence="1" key="2">
    <citation type="submission" date="2023-04" db="EMBL/GenBank/DDBJ databases">
        <authorList>
            <person name="Bruccoleri R.E."/>
            <person name="Oakeley E.J."/>
            <person name="Faust A.-M."/>
            <person name="Dessus-Babus S."/>
            <person name="Altorfer M."/>
            <person name="Burckhardt D."/>
            <person name="Oertli M."/>
            <person name="Naumann U."/>
            <person name="Petersen F."/>
            <person name="Wong J."/>
        </authorList>
    </citation>
    <scope>NUCLEOTIDE SEQUENCE</scope>
    <source>
        <strain evidence="1">GSM-AAB239-AS_SAM_17_03QT</strain>
        <tissue evidence="1">Leaf</tissue>
    </source>
</reference>
<keyword evidence="1" id="KW-0413">Isomerase</keyword>
<dbReference type="AlphaFoldDB" id="A0AAX6FXK5"/>
<comment type="caution">
    <text evidence="1">The sequence shown here is derived from an EMBL/GenBank/DDBJ whole genome shotgun (WGS) entry which is preliminary data.</text>
</comment>
<dbReference type="GO" id="GO:0016853">
    <property type="term" value="F:isomerase activity"/>
    <property type="evidence" value="ECO:0007669"/>
    <property type="project" value="UniProtKB-KW"/>
</dbReference>
<name>A0AAX6FXK5_IRIPA</name>
<keyword evidence="2" id="KW-1185">Reference proteome</keyword>
<sequence>MGFHLKLEGLRCRLLDLLRVWHRWRLRPELVRRAGARRGRTACSDLD</sequence>
<accession>A0AAX6FXK5</accession>
<reference evidence="1" key="1">
    <citation type="journal article" date="2023" name="GigaByte">
        <title>Genome assembly of the bearded iris, Iris pallida Lam.</title>
        <authorList>
            <person name="Bruccoleri R.E."/>
            <person name="Oakeley E.J."/>
            <person name="Faust A.M.E."/>
            <person name="Altorfer M."/>
            <person name="Dessus-Babus S."/>
            <person name="Burckhardt D."/>
            <person name="Oertli M."/>
            <person name="Naumann U."/>
            <person name="Petersen F."/>
            <person name="Wong J."/>
        </authorList>
    </citation>
    <scope>NUCLEOTIDE SEQUENCE</scope>
    <source>
        <strain evidence="1">GSM-AAB239-AS_SAM_17_03QT</strain>
    </source>
</reference>
<gene>
    <name evidence="1" type="ORF">M6B38_396165</name>
</gene>
<evidence type="ECO:0000313" key="2">
    <source>
        <dbReference type="Proteomes" id="UP001140949"/>
    </source>
</evidence>